<dbReference type="GO" id="GO:0004672">
    <property type="term" value="F:protein kinase activity"/>
    <property type="evidence" value="ECO:0007669"/>
    <property type="project" value="InterPro"/>
</dbReference>
<dbReference type="PANTHER" id="PTHR48006:SF96">
    <property type="entry name" value="PROTEIN KINASE DOMAIN-CONTAINING PROTEIN"/>
    <property type="match status" value="1"/>
</dbReference>
<dbReference type="GO" id="GO:0005524">
    <property type="term" value="F:ATP binding"/>
    <property type="evidence" value="ECO:0007669"/>
    <property type="project" value="InterPro"/>
</dbReference>
<dbReference type="PANTHER" id="PTHR48006">
    <property type="entry name" value="LEUCINE-RICH REPEAT-CONTAINING PROTEIN DDB_G0281931-RELATED"/>
    <property type="match status" value="1"/>
</dbReference>
<dbReference type="InterPro" id="IPR011009">
    <property type="entry name" value="Kinase-like_dom_sf"/>
</dbReference>
<gene>
    <name evidence="2" type="ORF">HPP92_024328</name>
</gene>
<dbReference type="Proteomes" id="UP000639772">
    <property type="component" value="Chromosome 13"/>
</dbReference>
<proteinExistence type="predicted"/>
<dbReference type="PROSITE" id="PS50011">
    <property type="entry name" value="PROTEIN_KINASE_DOM"/>
    <property type="match status" value="1"/>
</dbReference>
<dbReference type="Gene3D" id="1.10.510.10">
    <property type="entry name" value="Transferase(Phosphotransferase) domain 1"/>
    <property type="match status" value="1"/>
</dbReference>
<sequence length="146" mass="15653">MRISTAPSASAHHYDVNWAGRVGSSAGHVAPELACGSLRVSEKCDVYGFGVVLLELVTGRRAVEVVEDEMMVLVDEVRAALERGEAAECVDPRMGGFAEEEAVPVLKLGLVCASHIPSSRPTMSEVVQILQVIKAPVVERMAVLRQ</sequence>
<accession>A0A835PQ33</accession>
<name>A0A835PQ33_VANPL</name>
<protein>
    <recommendedName>
        <fullName evidence="1">Protein kinase domain-containing protein</fullName>
    </recommendedName>
</protein>
<comment type="caution">
    <text evidence="2">The sequence shown here is derived from an EMBL/GenBank/DDBJ whole genome shotgun (WGS) entry which is preliminary data.</text>
</comment>
<dbReference type="OrthoDB" id="597908at2759"/>
<evidence type="ECO:0000259" key="1">
    <source>
        <dbReference type="PROSITE" id="PS50011"/>
    </source>
</evidence>
<dbReference type="SUPFAM" id="SSF56112">
    <property type="entry name" value="Protein kinase-like (PK-like)"/>
    <property type="match status" value="1"/>
</dbReference>
<dbReference type="InterPro" id="IPR000719">
    <property type="entry name" value="Prot_kinase_dom"/>
</dbReference>
<organism evidence="2 3">
    <name type="scientific">Vanilla planifolia</name>
    <name type="common">Vanilla</name>
    <dbReference type="NCBI Taxonomy" id="51239"/>
    <lineage>
        <taxon>Eukaryota</taxon>
        <taxon>Viridiplantae</taxon>
        <taxon>Streptophyta</taxon>
        <taxon>Embryophyta</taxon>
        <taxon>Tracheophyta</taxon>
        <taxon>Spermatophyta</taxon>
        <taxon>Magnoliopsida</taxon>
        <taxon>Liliopsida</taxon>
        <taxon>Asparagales</taxon>
        <taxon>Orchidaceae</taxon>
        <taxon>Vanilloideae</taxon>
        <taxon>Vanilleae</taxon>
        <taxon>Vanilla</taxon>
    </lineage>
</organism>
<evidence type="ECO:0000313" key="3">
    <source>
        <dbReference type="Proteomes" id="UP000639772"/>
    </source>
</evidence>
<dbReference type="EMBL" id="JADCNM010000013">
    <property type="protein sequence ID" value="KAG0456540.1"/>
    <property type="molecule type" value="Genomic_DNA"/>
</dbReference>
<reference evidence="2 3" key="1">
    <citation type="journal article" date="2020" name="Nat. Food">
        <title>A phased Vanilla planifolia genome enables genetic improvement of flavour and production.</title>
        <authorList>
            <person name="Hasing T."/>
            <person name="Tang H."/>
            <person name="Brym M."/>
            <person name="Khazi F."/>
            <person name="Huang T."/>
            <person name="Chambers A.H."/>
        </authorList>
    </citation>
    <scope>NUCLEOTIDE SEQUENCE [LARGE SCALE GENOMIC DNA]</scope>
    <source>
        <tissue evidence="2">Leaf</tissue>
    </source>
</reference>
<dbReference type="InterPro" id="IPR051824">
    <property type="entry name" value="LRR_Rcpt-Like_S/T_Kinase"/>
</dbReference>
<feature type="domain" description="Protein kinase" evidence="1">
    <location>
        <begin position="1"/>
        <end position="138"/>
    </location>
</feature>
<dbReference type="AlphaFoldDB" id="A0A835PQ33"/>
<evidence type="ECO:0000313" key="2">
    <source>
        <dbReference type="EMBL" id="KAG0456540.1"/>
    </source>
</evidence>